<evidence type="ECO:0000313" key="2">
    <source>
        <dbReference type="EMBL" id="CAA9582694.1"/>
    </source>
</evidence>
<dbReference type="AlphaFoldDB" id="A0A6J4VMJ6"/>
<organism evidence="2">
    <name type="scientific">uncultured Thermomicrobiales bacterium</name>
    <dbReference type="NCBI Taxonomy" id="1645740"/>
    <lineage>
        <taxon>Bacteria</taxon>
        <taxon>Pseudomonadati</taxon>
        <taxon>Thermomicrobiota</taxon>
        <taxon>Thermomicrobia</taxon>
        <taxon>Thermomicrobiales</taxon>
        <taxon>environmental samples</taxon>
    </lineage>
</organism>
<protein>
    <recommendedName>
        <fullName evidence="1">PIN domain-containing protein</fullName>
    </recommendedName>
</protein>
<reference evidence="2" key="1">
    <citation type="submission" date="2020-02" db="EMBL/GenBank/DDBJ databases">
        <authorList>
            <person name="Meier V. D."/>
        </authorList>
    </citation>
    <scope>NUCLEOTIDE SEQUENCE</scope>
    <source>
        <strain evidence="2">AVDCRST_MAG59</strain>
    </source>
</reference>
<accession>A0A6J4VMJ6</accession>
<feature type="domain" description="PIN" evidence="1">
    <location>
        <begin position="4"/>
        <end position="123"/>
    </location>
</feature>
<evidence type="ECO:0000259" key="1">
    <source>
        <dbReference type="Pfam" id="PF13470"/>
    </source>
</evidence>
<dbReference type="SUPFAM" id="SSF88723">
    <property type="entry name" value="PIN domain-like"/>
    <property type="match status" value="1"/>
</dbReference>
<proteinExistence type="predicted"/>
<sequence>MTPRAVIDTNVLVPVGTRRAVQEAAEAGLIVALWSPWIVAELNRVLTWNWIDRSHGDTSATNWRACSAAAATMMNFLLASFETVDPRPPYPDAWPGLADPGDHRVWAAAVHSEGSFVVSDNTRDFPPSDADGRFRWAGIEYLTAAEFLRRLAEGEFHEVGADR</sequence>
<dbReference type="EMBL" id="CADCWF010000356">
    <property type="protein sequence ID" value="CAA9582694.1"/>
    <property type="molecule type" value="Genomic_DNA"/>
</dbReference>
<gene>
    <name evidence="2" type="ORF">AVDCRST_MAG59-5004</name>
</gene>
<name>A0A6J4VMJ6_9BACT</name>
<dbReference type="Pfam" id="PF13470">
    <property type="entry name" value="PIN_3"/>
    <property type="match status" value="1"/>
</dbReference>
<dbReference type="InterPro" id="IPR002716">
    <property type="entry name" value="PIN_dom"/>
</dbReference>
<dbReference type="InterPro" id="IPR029060">
    <property type="entry name" value="PIN-like_dom_sf"/>
</dbReference>